<dbReference type="Proteomes" id="UP000000803">
    <property type="component" value="Chromosome 2L"/>
</dbReference>
<feature type="region of interest" description="Disordered" evidence="2">
    <location>
        <begin position="164"/>
        <end position="258"/>
    </location>
</feature>
<reference evidence="7" key="3">
    <citation type="journal article" date="2002" name="Genome Biol.">
        <title>Annotation of the Drosophila melanogaster euchromatic genome: a systematic review.</title>
        <authorList>
            <person name="Misra S."/>
            <person name="Crosby M.A."/>
            <person name="Mungall C.J."/>
            <person name="Matthews B.B."/>
            <person name="Campbell K.S."/>
            <person name="Hradecky P."/>
            <person name="Huang Y."/>
            <person name="Kaminker J.S."/>
            <person name="Millburn G.H."/>
            <person name="Prochnik S.E."/>
            <person name="Smith C.D."/>
            <person name="Tupy J.L."/>
            <person name="Whitfied E.J."/>
            <person name="Bayraktaroglu L."/>
            <person name="Berman B.P."/>
            <person name="Bettencourt B.R."/>
            <person name="Celniker S.E."/>
            <person name="de Grey A.D."/>
            <person name="Drysdale R.A."/>
            <person name="Harris N.L."/>
            <person name="Richter J."/>
            <person name="Russo S."/>
            <person name="Schroeder A.J."/>
            <person name="Shu S.Q."/>
            <person name="Stapleton M."/>
            <person name="Yamada C."/>
            <person name="Ashburner M."/>
            <person name="Gelbart W.M."/>
            <person name="Rubin G.M."/>
            <person name="Lewis S.E."/>
        </authorList>
    </citation>
    <scope>GENOME REANNOTATION</scope>
    <source>
        <strain evidence="7">Berkeley</strain>
    </source>
</reference>
<dbReference type="UCSC" id="CG12620-RA">
    <property type="organism name" value="d. melanogaster"/>
</dbReference>
<accession>Q9VJF4</accession>
<reference evidence="3" key="15">
    <citation type="submission" date="2022-11" db="EMBL/GenBank/DDBJ databases">
        <authorList>
            <consortium name="FlyBase"/>
        </authorList>
    </citation>
    <scope>NUCLEOTIDE SEQUENCE</scope>
</reference>
<evidence type="ECO:0000313" key="4">
    <source>
        <dbReference type="EMBL" id="AAY55590.1"/>
    </source>
</evidence>
<name>Q4V424_DROME</name>
<reference evidence="3" key="8">
    <citation type="submission" date="2006-08" db="EMBL/GenBank/DDBJ databases">
        <authorList>
            <person name="Celniker S."/>
            <person name="Carlson J."/>
            <person name="Wan K."/>
            <person name="Frise E."/>
            <person name="Hoskins R."/>
            <person name="Park S."/>
            <person name="Svirskas R."/>
            <person name="Rubin G."/>
        </authorList>
    </citation>
    <scope>NUCLEOTIDE SEQUENCE</scope>
</reference>
<dbReference type="EMBL" id="BT023182">
    <property type="protein sequence ID" value="AAY55598.1"/>
    <property type="molecule type" value="mRNA"/>
</dbReference>
<dbReference type="EMBL" id="AE014134">
    <property type="protein sequence ID" value="AAF53595.2"/>
    <property type="molecule type" value="Genomic_DNA"/>
</dbReference>
<dbReference type="EMBL" id="BT023174">
    <property type="protein sequence ID" value="AAY55590.1"/>
    <property type="molecule type" value="mRNA"/>
</dbReference>
<dbReference type="STRING" id="7227.FBpp0304527"/>
<dbReference type="PANTHER" id="PTHR12398">
    <property type="entry name" value="PROTEIN PHOSPHATASE INHIBITOR"/>
    <property type="match status" value="1"/>
</dbReference>
<dbReference type="PaxDb" id="7227-FBpp0304527"/>
<dbReference type="PANTHER" id="PTHR12398:SF20">
    <property type="entry name" value="PROTEIN PHOSPHATASE 1 REGULATORY INHIBITOR SUBUNIT 2"/>
    <property type="match status" value="1"/>
</dbReference>
<dbReference type="OrthoDB" id="7870435at2759"/>
<dbReference type="FlyBase" id="FBgn0032626">
    <property type="gene designation" value="CG12620"/>
</dbReference>
<dbReference type="AlphaFoldDB" id="Q4V424"/>
<reference evidence="3 7" key="9">
    <citation type="journal article" date="2007" name="Science">
        <title>The Release 5.1 annotation of Drosophila melanogaster heterochromatin.</title>
        <authorList>
            <person name="Smith C.D."/>
            <person name="Shu S."/>
            <person name="Mungall C.J."/>
            <person name="Karpen G.H."/>
        </authorList>
    </citation>
    <scope>NUCLEOTIDE SEQUENCE [LARGE SCALE GENOMIC DNA]</scope>
    <source>
        <strain evidence="7">Berkeley</strain>
    </source>
</reference>
<dbReference type="GO" id="GO:0035556">
    <property type="term" value="P:intracellular signal transduction"/>
    <property type="evidence" value="ECO:0000318"/>
    <property type="project" value="GO_Central"/>
</dbReference>
<proteinExistence type="evidence at transcript level"/>
<evidence type="ECO:0000313" key="5">
    <source>
        <dbReference type="EMBL" id="AAY55598.1"/>
    </source>
</evidence>
<dbReference type="HOGENOM" id="CLU_970665_0_0_1"/>
<dbReference type="GeneID" id="35034"/>
<dbReference type="RefSeq" id="NP_001260525.1">
    <property type="nucleotide sequence ID" value="NM_001273596.1"/>
</dbReference>
<dbReference type="DNASU" id="35034"/>
<dbReference type="Pfam" id="PF04979">
    <property type="entry name" value="IPP-2"/>
    <property type="match status" value="1"/>
</dbReference>
<dbReference type="EMBL" id="AE014134">
    <property type="protein sequence ID" value="AGB93060.1"/>
    <property type="molecule type" value="Genomic_DNA"/>
</dbReference>
<dbReference type="GO" id="GO:0004864">
    <property type="term" value="F:protein phosphatase inhibitor activity"/>
    <property type="evidence" value="ECO:0000318"/>
    <property type="project" value="GO_Central"/>
</dbReference>
<dbReference type="VEuPathDB" id="VectorBase:FBgn0032626"/>
<reference evidence="3 7" key="6">
    <citation type="journal article" date="2005" name="PLoS Comput. Biol.">
        <title>Combined evidence annotation of transposable elements in genome sequences.</title>
        <authorList>
            <person name="Quesneville H."/>
            <person name="Bergman C.M."/>
            <person name="Andrieu O."/>
            <person name="Autard D."/>
            <person name="Nouaud D."/>
            <person name="Ashburner M."/>
            <person name="Anxolabehere D."/>
        </authorList>
    </citation>
    <scope>NUCLEOTIDE SEQUENCE [LARGE SCALE GENOMIC DNA]</scope>
    <source>
        <strain evidence="7">Berkeley</strain>
    </source>
</reference>
<evidence type="ECO:0000313" key="3">
    <source>
        <dbReference type="EMBL" id="AAF53595.2"/>
    </source>
</evidence>
<comment type="similarity">
    <text evidence="1">Belongs to the protein phosphatase inhibitor 2 family.</text>
</comment>
<dbReference type="BioGRID-ORCS" id="35034">
    <property type="hits" value="0 hits in 1 CRISPR screen"/>
</dbReference>
<reference evidence="5" key="7">
    <citation type="submission" date="2005-05" db="EMBL/GenBank/DDBJ databases">
        <authorList>
            <person name="Stapleton M."/>
            <person name="Carlson J."/>
            <person name="Chavez C."/>
            <person name="Frise E."/>
            <person name="George R."/>
            <person name="Pacleb J."/>
            <person name="Park S."/>
            <person name="Wan K."/>
            <person name="Yu C."/>
            <person name="Celniker S."/>
        </authorList>
    </citation>
    <scope>NUCLEOTIDE SEQUENCE</scope>
</reference>
<evidence type="ECO:0000256" key="2">
    <source>
        <dbReference type="SAM" id="MobiDB-lite"/>
    </source>
</evidence>
<feature type="compositionally biased region" description="Basic and acidic residues" evidence="2">
    <location>
        <begin position="32"/>
        <end position="42"/>
    </location>
</feature>
<feature type="compositionally biased region" description="Pro residues" evidence="2">
    <location>
        <begin position="193"/>
        <end position="215"/>
    </location>
</feature>
<dbReference type="GO" id="GO:0009966">
    <property type="term" value="P:regulation of signal transduction"/>
    <property type="evidence" value="ECO:0007669"/>
    <property type="project" value="InterPro"/>
</dbReference>
<reference evidence="3" key="11">
    <citation type="journal article" date="2015" name="G3 (Bethesda)">
        <title>Gene Model Annotations for Drosophila melanogaster: Impact of High-Throughput Data.</title>
        <authorList>
            <consortium name="FlyBase Consortium"/>
            <person name="Matthews B.B."/>
            <person name="Dos Santos G."/>
            <person name="Crosby M.A."/>
            <person name="Emmert D.B."/>
            <person name="St Pierre S.E."/>
            <person name="Gramates L.S."/>
            <person name="Zhou P."/>
            <person name="Schroeder A.J."/>
            <person name="Falls K."/>
            <person name="Strelets V."/>
            <person name="Russo S.M."/>
            <person name="Gelbart W.M."/>
            <person name="null"/>
        </authorList>
    </citation>
    <scope>NUCLEOTIDE SEQUENCE</scope>
</reference>
<dbReference type="Bgee" id="FBgn0032626">
    <property type="expression patterns" value="Expressed in early elongation stage spermatid (Drosophila) in testis and 20 other cell types or tissues"/>
</dbReference>
<reference evidence="3 7" key="10">
    <citation type="journal article" date="2007" name="Science">
        <title>Sequence finishing and mapping of Drosophila melanogaster heterochromatin.</title>
        <authorList>
            <person name="Hoskins R.A."/>
            <person name="Carlson J.W."/>
            <person name="Kennedy C."/>
            <person name="Acevedo D."/>
            <person name="Evans-Holm M."/>
            <person name="Frise E."/>
            <person name="Wan K.H."/>
            <person name="Park S."/>
            <person name="Mendez-Lago M."/>
            <person name="Rossi F."/>
            <person name="Villasante A."/>
            <person name="Dimitri P."/>
            <person name="Karpen G.H."/>
            <person name="Celniker S.E."/>
        </authorList>
    </citation>
    <scope>NUCLEOTIDE SEQUENCE [LARGE SCALE GENOMIC DNA]</scope>
    <source>
        <strain evidence="7">Berkeley</strain>
    </source>
</reference>
<dbReference type="IntAct" id="Q4V424">
    <property type="interactions" value="9"/>
</dbReference>
<dbReference type="RefSeq" id="NP_609828.2">
    <property type="nucleotide sequence ID" value="NM_135984.2"/>
</dbReference>
<reference evidence="3 7" key="1">
    <citation type="journal article" date="2000" name="Science">
        <title>The genome sequence of Drosophila melanogaster.</title>
        <authorList>
            <person name="Adams M.D."/>
            <person name="Celniker S.E."/>
            <person name="Holt R.A."/>
            <person name="Evans C.A."/>
            <person name="Gocayne J.D."/>
            <person name="Amanatides P.G."/>
            <person name="Scherer S.E."/>
            <person name="Li P.W."/>
            <person name="Hoskins R.A."/>
            <person name="Galle R.F."/>
            <person name="George R.A."/>
            <person name="Lewis S.E."/>
            <person name="Richards S."/>
            <person name="Ashburner M."/>
            <person name="Henderson S.N."/>
            <person name="Sutton G.G."/>
            <person name="Wortman J.R."/>
            <person name="Yandell M.D."/>
            <person name="Zhang Q."/>
            <person name="Chen L.X."/>
            <person name="Brandon R.C."/>
            <person name="Rogers Y.H."/>
            <person name="Blazej R.G."/>
            <person name="Champe M."/>
            <person name="Pfeiffer B.D."/>
            <person name="Wan K.H."/>
            <person name="Doyle C."/>
            <person name="Baxter E.G."/>
            <person name="Helt G."/>
            <person name="Nelson C.R."/>
            <person name="Gabor G.L."/>
            <person name="Abril J.F."/>
            <person name="Agbayani A."/>
            <person name="An H.J."/>
            <person name="Andrews-Pfannkoch C."/>
            <person name="Baldwin D."/>
            <person name="Ballew R.M."/>
            <person name="Basu A."/>
            <person name="Baxendale J."/>
            <person name="Bayraktaroglu L."/>
            <person name="Beasley E.M."/>
            <person name="Beeson K.Y."/>
            <person name="Benos P.V."/>
            <person name="Berman B.P."/>
            <person name="Bhandari D."/>
            <person name="Bolshakov S."/>
            <person name="Borkova D."/>
            <person name="Botchan M.R."/>
            <person name="Bouck J."/>
            <person name="Brokstein P."/>
            <person name="Brottier P."/>
            <person name="Burtis K.C."/>
            <person name="Busam D.A."/>
            <person name="Butler H."/>
            <person name="Cadieu E."/>
            <person name="Center A."/>
            <person name="Chandra I."/>
            <person name="Cherry J.M."/>
            <person name="Cawley S."/>
            <person name="Dahlke C."/>
            <person name="Davenport L.B."/>
            <person name="Davies P."/>
            <person name="de Pablos B."/>
            <person name="Delcher A."/>
            <person name="Deng Z."/>
            <person name="Mays A.D."/>
            <person name="Dew I."/>
            <person name="Dietz S.M."/>
            <person name="Dodson K."/>
            <person name="Doup L.E."/>
            <person name="Downes M."/>
            <person name="Dugan-Rocha S."/>
            <person name="Dunkov B.C."/>
            <person name="Dunn P."/>
            <person name="Durbin K.J."/>
            <person name="Evangelista C.C."/>
            <person name="Ferraz C."/>
            <person name="Ferriera S."/>
            <person name="Fleischmann W."/>
            <person name="Fosler C."/>
            <person name="Gabrielian A.E."/>
            <person name="Garg N.S."/>
            <person name="Gelbart W.M."/>
            <person name="Glasser K."/>
            <person name="Glodek A."/>
            <person name="Gong F."/>
            <person name="Gorrell J.H."/>
            <person name="Gu Z."/>
            <person name="Guan P."/>
            <person name="Harris M."/>
            <person name="Harris N.L."/>
            <person name="Harvey D."/>
            <person name="Heiman T.J."/>
            <person name="Hernandez J.R."/>
            <person name="Houck J."/>
            <person name="Hostin D."/>
            <person name="Houston K.A."/>
            <person name="Howland T.J."/>
            <person name="Wei M.H."/>
            <person name="Ibegwam C."/>
            <person name="Jalali M."/>
            <person name="Kalush F."/>
            <person name="Karpen G.H."/>
            <person name="Ke Z."/>
            <person name="Kennison J.A."/>
            <person name="Ketchum K.A."/>
            <person name="Kimmel B.E."/>
            <person name="Kodira C.D."/>
            <person name="Kraft C."/>
            <person name="Kravitz S."/>
            <person name="Kulp D."/>
            <person name="Lai Z."/>
            <person name="Lasko P."/>
            <person name="Lei Y."/>
            <person name="Levitsky A.A."/>
            <person name="Li J."/>
            <person name="Li Z."/>
            <person name="Liang Y."/>
            <person name="Lin X."/>
            <person name="Liu X."/>
            <person name="Mattei B."/>
            <person name="McIntosh T.C."/>
            <person name="McLeod M.P."/>
            <person name="McPherson D."/>
            <person name="Merkulov G."/>
            <person name="Milshina N.V."/>
            <person name="Mobarry C."/>
            <person name="Morris J."/>
            <person name="Moshrefi A."/>
            <person name="Mount S.M."/>
            <person name="Moy M."/>
            <person name="Murphy B."/>
            <person name="Murphy L."/>
            <person name="Muzny D.M."/>
            <person name="Nelson D.L."/>
            <person name="Nelson D.R."/>
            <person name="Nelson K.A."/>
            <person name="Nixon K."/>
            <person name="Nusskern D.R."/>
            <person name="Pacleb J.M."/>
            <person name="Palazzolo M."/>
            <person name="Pittman G.S."/>
            <person name="Pan S."/>
            <person name="Pollard J."/>
            <person name="Puri V."/>
            <person name="Reese M.G."/>
            <person name="Reinert K."/>
            <person name="Remington K."/>
            <person name="Saunders R.D."/>
            <person name="Scheeler F."/>
            <person name="Shen H."/>
            <person name="Shue B.C."/>
            <person name="Siden-Kiamos I."/>
            <person name="Simpson M."/>
            <person name="Skupski M.P."/>
            <person name="Smith T."/>
            <person name="Spier E."/>
            <person name="Spradling A.C."/>
            <person name="Stapleton M."/>
            <person name="Strong R."/>
            <person name="Sun E."/>
            <person name="Svirskas R."/>
            <person name="Tector C."/>
            <person name="Turner R."/>
            <person name="Venter E."/>
            <person name="Wang A.H."/>
            <person name="Wang X."/>
            <person name="Wang Z.Y."/>
            <person name="Wassarman D.A."/>
            <person name="Weinstock G.M."/>
            <person name="Weissenbach J."/>
            <person name="Williams S.M."/>
            <person name="WoodageT"/>
            <person name="Worley K.C."/>
            <person name="Wu D."/>
            <person name="Yang S."/>
            <person name="Yao Q.A."/>
            <person name="Ye J."/>
            <person name="Yeh R.F."/>
            <person name="Zaveri J.S."/>
            <person name="Zhan M."/>
            <person name="Zhang G."/>
            <person name="Zhao Q."/>
            <person name="Zheng L."/>
            <person name="Zheng X.H."/>
            <person name="Zhong F.N."/>
            <person name="Zhong W."/>
            <person name="Zhou X."/>
            <person name="Zhu S."/>
            <person name="Zhu X."/>
            <person name="Smith H.O."/>
            <person name="Gibbs R.A."/>
            <person name="Myers E.W."/>
            <person name="Rubin G.M."/>
            <person name="Venter J.C."/>
        </authorList>
    </citation>
    <scope>NUCLEOTIDE SEQUENCE [LARGE SCALE GENOMIC DNA]</scope>
    <source>
        <strain evidence="7">Berkeley</strain>
    </source>
</reference>
<dbReference type="SMR" id="Q4V424"/>
<evidence type="ECO:0000313" key="6">
    <source>
        <dbReference type="FlyBase" id="FBgn0032626"/>
    </source>
</evidence>
<accession>Q4V424</accession>
<dbReference type="OMA" id="HYNEFAT"/>
<dbReference type="AGR" id="FB:FBgn0032626"/>
<reference evidence="7" key="2">
    <citation type="journal article" date="2002" name="Genome Biol.">
        <title>Finishing a whole-genome shotgun: release 3 of the Drosophila melanogaster euchromatic genome sequence.</title>
        <authorList>
            <person name="Celniker S.E."/>
            <person name="Wheeler D.A."/>
            <person name="Kronmiller B."/>
            <person name="Carlson J.W."/>
            <person name="Halpern A."/>
            <person name="Patel S."/>
            <person name="Adams M."/>
            <person name="Champe M."/>
            <person name="Dugan S.P."/>
            <person name="Frise E."/>
            <person name="Hodgson A."/>
            <person name="George R.A."/>
            <person name="Hoskins R.A."/>
            <person name="Laverty T."/>
            <person name="Muzny D.M."/>
            <person name="Nelson C.R."/>
            <person name="Pacleb J.M."/>
            <person name="Park S."/>
            <person name="Pfeiffer B.D."/>
            <person name="Richards S."/>
            <person name="Sodergren E.J."/>
            <person name="Svirskas R."/>
            <person name="Tabor P.E."/>
            <person name="Wan K."/>
            <person name="Stapleton M."/>
            <person name="Sutton G.G."/>
            <person name="Venter C."/>
            <person name="Weinstock G."/>
            <person name="Scherer S.E."/>
            <person name="Myers E.W."/>
            <person name="Gibbs R.A."/>
            <person name="Rubin G.M."/>
        </authorList>
    </citation>
    <scope>NUCLEOTIDE SEQUENCE [LARGE SCALE GENOMIC DNA]</scope>
    <source>
        <strain evidence="7">Berkeley</strain>
    </source>
</reference>
<dbReference type="InterPro" id="IPR007062">
    <property type="entry name" value="PPI-2"/>
</dbReference>
<evidence type="ECO:0000256" key="1">
    <source>
        <dbReference type="ARBA" id="ARBA00005472"/>
    </source>
</evidence>
<dbReference type="Gene3D" id="6.10.250.1050">
    <property type="match status" value="1"/>
</dbReference>
<dbReference type="eggNOG" id="KOG4041">
    <property type="taxonomic scope" value="Eukaryota"/>
</dbReference>
<dbReference type="KEGG" id="dme:Dmel_CG12620"/>
<reference evidence="3" key="13">
    <citation type="journal article" date="2015" name="Genome Res.">
        <title>The Release 6 reference sequence of the Drosophila melanogaster genome.</title>
        <authorList>
            <person name="Hoskins R.A."/>
            <person name="Carlson J.W."/>
            <person name="Wan K.H."/>
            <person name="Park S."/>
            <person name="Mendez I."/>
            <person name="Galle S.E."/>
            <person name="Booth B.W."/>
            <person name="Pfeiffer B.D."/>
            <person name="George R.A."/>
            <person name="Svirskas R."/>
            <person name="Krzywinski M."/>
            <person name="Schein J."/>
            <person name="Accardo M.C."/>
            <person name="Damia E."/>
            <person name="Messina G."/>
            <person name="Mendez-Lago M."/>
            <person name="de Pablos B."/>
            <person name="Demakova O.V."/>
            <person name="Andreyeva E.N."/>
            <person name="Boldyreva L.V."/>
            <person name="Marra M."/>
            <person name="Carvalho A.B."/>
            <person name="Dimitri P."/>
            <person name="Villasante A."/>
            <person name="Zhimulev I.F."/>
            <person name="Rubin G.M."/>
            <person name="Karpen G.H."/>
            <person name="Celniker S.E."/>
        </authorList>
    </citation>
    <scope>NUCLEOTIDE SEQUENCE</scope>
</reference>
<reference evidence="3" key="12">
    <citation type="journal article" date="2015" name="G3 (Bethesda)">
        <title>Gene Model Annotations for Drosophila melanogaster: The Rule-Benders.</title>
        <authorList>
            <consortium name="FlyBase Consortium"/>
            <person name="Crosby M.A."/>
            <person name="Gramates L.S."/>
            <person name="Dos Santos G."/>
            <person name="Matthews B.B."/>
            <person name="St Pierre S.E."/>
            <person name="Zhou P."/>
            <person name="Schroeder A.J."/>
            <person name="Falls K."/>
            <person name="Emmert D.B."/>
            <person name="Russo S.M."/>
            <person name="Gelbart W.M."/>
            <person name="null"/>
        </authorList>
    </citation>
    <scope>NUCLEOTIDE SEQUENCE</scope>
</reference>
<organism evidence="5">
    <name type="scientific">Drosophila melanogaster</name>
    <name type="common">Fruit fly</name>
    <dbReference type="NCBI Taxonomy" id="7227"/>
    <lineage>
        <taxon>Eukaryota</taxon>
        <taxon>Metazoa</taxon>
        <taxon>Ecdysozoa</taxon>
        <taxon>Arthropoda</taxon>
        <taxon>Hexapoda</taxon>
        <taxon>Insecta</taxon>
        <taxon>Pterygota</taxon>
        <taxon>Neoptera</taxon>
        <taxon>Endopterygota</taxon>
        <taxon>Diptera</taxon>
        <taxon>Brachycera</taxon>
        <taxon>Muscomorpha</taxon>
        <taxon>Ephydroidea</taxon>
        <taxon>Drosophilidae</taxon>
        <taxon>Drosophila</taxon>
        <taxon>Sophophora</taxon>
    </lineage>
</organism>
<gene>
    <name evidence="3" type="primary">Dmel\CG12620</name>
    <name evidence="5 6" type="ORF">CG12620</name>
    <name evidence="3" type="ORF">Dmel_CG12620</name>
</gene>
<sequence length="287" mass="32866">MTTKRTRFDKMNLGVPVHSDPYEVENESASSIKRETGEKVMSHKELMEKLHKEVKLTTPDFFAHDPSCSSDDSEDFEFLETIKERARRISFVRRRKLHYTEFSTVELARRLIREEFTESSESQLSVDDEHISEIAEEECPPCGTDSDDLLPYFQYDRATDQSMISDDSLPKEDPEPGFHPAHHCYNKLISQTPDPPIVYVPAEPEPQPEPQPEPPVEPRPEPEPEPEPETVLPPTAPEVIDKTAPEEEKHTRVLDRGENIDLKNLSAIQKNISSSVKKHTGQKTRNL</sequence>
<keyword evidence="7" id="KW-1185">Reference proteome</keyword>
<dbReference type="InParanoid" id="Q4V424"/>
<reference evidence="3" key="14">
    <citation type="submission" date="2022-11" db="EMBL/GenBank/DDBJ databases">
        <title>Drosophila melanogaster release 4 sequence.</title>
        <authorList>
            <consortium name="Berkeley Drosophila Genome Project"/>
            <person name="Celniker S."/>
            <person name="Carlson J."/>
            <person name="Wan K."/>
            <person name="Pfeiffer B."/>
            <person name="Frise E."/>
            <person name="George R."/>
            <person name="Hoskins R."/>
            <person name="Stapleton M."/>
            <person name="Pacleb J."/>
            <person name="Park S."/>
            <person name="Svirskas R."/>
            <person name="Smith E."/>
            <person name="Yu C."/>
            <person name="Rubin G."/>
        </authorList>
    </citation>
    <scope>NUCLEOTIDE SEQUENCE</scope>
</reference>
<reference evidence="7" key="4">
    <citation type="journal article" date="2002" name="Genome Biol.">
        <title>The transposable elements of the Drosophila melanogaster euchromatin: a genomics perspective.</title>
        <authorList>
            <person name="Kaminker J.S."/>
            <person name="Bergman C.M."/>
            <person name="Kronmiller B."/>
            <person name="Carlson J."/>
            <person name="Svirskas R."/>
            <person name="Patel S."/>
            <person name="Frise E."/>
            <person name="Wheeler D.A."/>
            <person name="Lewis S.E."/>
            <person name="Rubin G.M."/>
            <person name="Ashburner M."/>
            <person name="Celniker S.E."/>
        </authorList>
    </citation>
    <scope>NUCLEOTIDE SEQUENCE [LARGE SCALE GENOMIC DNA]</scope>
    <source>
        <strain evidence="7">Berkeley</strain>
    </source>
</reference>
<feature type="region of interest" description="Disordered" evidence="2">
    <location>
        <begin position="19"/>
        <end position="42"/>
    </location>
</feature>
<feature type="compositionally biased region" description="Basic and acidic residues" evidence="2">
    <location>
        <begin position="239"/>
        <end position="258"/>
    </location>
</feature>
<protein>
    <submittedName>
        <fullName evidence="4">IP09433p</fullName>
    </submittedName>
    <submittedName>
        <fullName evidence="5">IP09533p</fullName>
    </submittedName>
</protein>
<reference evidence="3 7" key="5">
    <citation type="journal article" date="2002" name="Genome Biol.">
        <title>Heterochromatic sequences in a Drosophila whole-genome shotgun assembly.</title>
        <authorList>
            <person name="Hoskins R.A."/>
            <person name="Smith C.D."/>
            <person name="Carlson J.W."/>
            <person name="Carvalho A.B."/>
            <person name="Halpern A."/>
            <person name="Kaminker J.S."/>
            <person name="Kennedy C."/>
            <person name="Mungall C.J."/>
            <person name="Sullivan B.A."/>
            <person name="Sutton G.G."/>
            <person name="Yasuhara J.C."/>
            <person name="Wakimoto B.T."/>
            <person name="Myers E.W."/>
            <person name="Celniker S.E."/>
            <person name="Rubin G.M."/>
            <person name="Karpen G.H."/>
        </authorList>
    </citation>
    <scope>NUCLEOTIDE SEQUENCE [LARGE SCALE GENOMIC DNA]</scope>
    <source>
        <strain evidence="7">Berkeley</strain>
    </source>
</reference>
<evidence type="ECO:0000313" key="7">
    <source>
        <dbReference type="Proteomes" id="UP000000803"/>
    </source>
</evidence>